<dbReference type="AlphaFoldDB" id="A0A841P7M1"/>
<dbReference type="EMBL" id="JACHEF010000003">
    <property type="protein sequence ID" value="MBB6411294.1"/>
    <property type="molecule type" value="Genomic_DNA"/>
</dbReference>
<comment type="caution">
    <text evidence="1">The sequence shown here is derived from an EMBL/GenBank/DDBJ whole genome shotgun (WGS) entry which is preliminary data.</text>
</comment>
<accession>A0A841P7M1</accession>
<sequence>MRVWSVKTDLDFHGGILDGASGSDGKTWVDGLVGVRANYSLTPEIYLTGWGMVGAGGANVDWDVAAALGYRFNERFSGVAGYRALGVNYRNDGFVFDVVQQGPIMGLVMRF</sequence>
<protein>
    <recommendedName>
        <fullName evidence="3">Outer membrane protein beta-barrel domain-containing protein</fullName>
    </recommendedName>
</protein>
<gene>
    <name evidence="1" type="ORF">HNQ71_003968</name>
</gene>
<evidence type="ECO:0000313" key="1">
    <source>
        <dbReference type="EMBL" id="MBB6411294.1"/>
    </source>
</evidence>
<name>A0A841P7M1_9HYPH</name>
<evidence type="ECO:0000313" key="2">
    <source>
        <dbReference type="Proteomes" id="UP000556329"/>
    </source>
</evidence>
<organism evidence="1 2">
    <name type="scientific">Mesorhizobium sangaii</name>
    <dbReference type="NCBI Taxonomy" id="505389"/>
    <lineage>
        <taxon>Bacteria</taxon>
        <taxon>Pseudomonadati</taxon>
        <taxon>Pseudomonadota</taxon>
        <taxon>Alphaproteobacteria</taxon>
        <taxon>Hyphomicrobiales</taxon>
        <taxon>Phyllobacteriaceae</taxon>
        <taxon>Mesorhizobium</taxon>
    </lineage>
</organism>
<evidence type="ECO:0008006" key="3">
    <source>
        <dbReference type="Google" id="ProtNLM"/>
    </source>
</evidence>
<reference evidence="1 2" key="1">
    <citation type="submission" date="2020-08" db="EMBL/GenBank/DDBJ databases">
        <title>Genomic Encyclopedia of Type Strains, Phase IV (KMG-IV): sequencing the most valuable type-strain genomes for metagenomic binning, comparative biology and taxonomic classification.</title>
        <authorList>
            <person name="Goeker M."/>
        </authorList>
    </citation>
    <scope>NUCLEOTIDE SEQUENCE [LARGE SCALE GENOMIC DNA]</scope>
    <source>
        <strain evidence="1 2">DSM 100039</strain>
    </source>
</reference>
<dbReference type="Proteomes" id="UP000556329">
    <property type="component" value="Unassembled WGS sequence"/>
</dbReference>
<keyword evidence="2" id="KW-1185">Reference proteome</keyword>
<proteinExistence type="predicted"/>